<dbReference type="InterPro" id="IPR051159">
    <property type="entry name" value="Hexapeptide_acetyltransf"/>
</dbReference>
<dbReference type="RefSeq" id="WP_313666785.1">
    <property type="nucleotide sequence ID" value="NZ_JACHMS010000001.1"/>
</dbReference>
<comment type="similarity">
    <text evidence="1">Belongs to the transferase hexapeptide repeat family.</text>
</comment>
<dbReference type="Gene3D" id="2.160.10.10">
    <property type="entry name" value="Hexapeptide repeat proteins"/>
    <property type="match status" value="1"/>
</dbReference>
<dbReference type="SUPFAM" id="SSF51161">
    <property type="entry name" value="Trimeric LpxA-like enzymes"/>
    <property type="match status" value="1"/>
</dbReference>
<evidence type="ECO:0000313" key="4">
    <source>
        <dbReference type="EMBL" id="MBB4712264.1"/>
    </source>
</evidence>
<dbReference type="Pfam" id="PF00132">
    <property type="entry name" value="Hexapep"/>
    <property type="match status" value="1"/>
</dbReference>
<name>A0A7W7GGK2_9ACTN</name>
<evidence type="ECO:0000313" key="5">
    <source>
        <dbReference type="Proteomes" id="UP000565089"/>
    </source>
</evidence>
<feature type="region of interest" description="Disordered" evidence="3">
    <location>
        <begin position="255"/>
        <end position="274"/>
    </location>
</feature>
<gene>
    <name evidence="4" type="ORF">BJ965_002146</name>
</gene>
<feature type="region of interest" description="Disordered" evidence="3">
    <location>
        <begin position="183"/>
        <end position="205"/>
    </location>
</feature>
<sequence length="636" mass="67998">MNQPSDDDSLFDHCPWLFAGQASDGQRAAQEERQKRLLGGPGEVRLGEDCFVAETAAVHPDVLHLGDRSYIAAHAYVTDTIRTGADCTVNPFTVVRGTVTLGDGVRIGAHSSLLGFNHGSAPDLPVHRQPVTSRGITVGDDVWIGSHVVVVDGVTIGDHCVIGAGAVVTKDLPAWSVAAGNPARRLRDRREPREPHGAKRPAGVEVAGERRGLSGVEVVGERRGLSGVEVAGERRGLSGVEVVGERRGLSGVEVVGERRGPSGPDAAQERRGQARPEALVEELRAFAAAAREQATELLDRSWRPDTGRYADRPGTEPTVRAHCDAVEIADLLLGDVPPHLPAPEHMERLRALQDPATGLIPEYGATAPLPGPAGVPDGAPAYHVLCVGYALDLLGSSFPHPVHAVRTTTAGRLVRHLGELPWTDRAWHAGAWVDSWATAAHWNLRAGGEAAAPGALEALFGWLHTHADPWTGMWGSPTREAGRLQMVNGHYRLTRGSFAQFGLPVPYPERVVDTVLDHARDPRHFAPGRENACNVLDVIHPLWLCARQTTHRSEEARSWAASQLTAALGRWTPGGGFAFGPTADGSGPGREPGLQGTEMWLAIVWLLADVVGVADALGYRPRGIHRPEPAPAERPV</sequence>
<evidence type="ECO:0000256" key="2">
    <source>
        <dbReference type="ARBA" id="ARBA00022679"/>
    </source>
</evidence>
<dbReference type="InterPro" id="IPR011004">
    <property type="entry name" value="Trimer_LpxA-like_sf"/>
</dbReference>
<dbReference type="GeneID" id="95799716"/>
<proteinExistence type="inferred from homology"/>
<dbReference type="Proteomes" id="UP000565089">
    <property type="component" value="Unassembled WGS sequence"/>
</dbReference>
<dbReference type="CDD" id="cd04647">
    <property type="entry name" value="LbH_MAT_like"/>
    <property type="match status" value="1"/>
</dbReference>
<comment type="caution">
    <text evidence="4">The sequence shown here is derived from an EMBL/GenBank/DDBJ whole genome shotgun (WGS) entry which is preliminary data.</text>
</comment>
<organism evidence="4 5">
    <name type="scientific">Streptomyces luteogriseus</name>
    <dbReference type="NCBI Taxonomy" id="68233"/>
    <lineage>
        <taxon>Bacteria</taxon>
        <taxon>Bacillati</taxon>
        <taxon>Actinomycetota</taxon>
        <taxon>Actinomycetes</taxon>
        <taxon>Kitasatosporales</taxon>
        <taxon>Streptomycetaceae</taxon>
        <taxon>Streptomyces</taxon>
    </lineage>
</organism>
<keyword evidence="5" id="KW-1185">Reference proteome</keyword>
<evidence type="ECO:0000256" key="3">
    <source>
        <dbReference type="SAM" id="MobiDB-lite"/>
    </source>
</evidence>
<dbReference type="PANTHER" id="PTHR23416:SF23">
    <property type="entry name" value="ACETYLTRANSFERASE C18B11.09C-RELATED"/>
    <property type="match status" value="1"/>
</dbReference>
<evidence type="ECO:0000256" key="1">
    <source>
        <dbReference type="ARBA" id="ARBA00007274"/>
    </source>
</evidence>
<dbReference type="AlphaFoldDB" id="A0A7W7GGK2"/>
<reference evidence="4 5" key="1">
    <citation type="submission" date="2020-08" db="EMBL/GenBank/DDBJ databases">
        <title>Sequencing the genomes of 1000 actinobacteria strains.</title>
        <authorList>
            <person name="Klenk H.-P."/>
        </authorList>
    </citation>
    <scope>NUCLEOTIDE SEQUENCE [LARGE SCALE GENOMIC DNA]</scope>
    <source>
        <strain evidence="4 5">DSM 40483</strain>
    </source>
</reference>
<dbReference type="GO" id="GO:0005829">
    <property type="term" value="C:cytosol"/>
    <property type="evidence" value="ECO:0007669"/>
    <property type="project" value="TreeGrafter"/>
</dbReference>
<dbReference type="PANTHER" id="PTHR23416">
    <property type="entry name" value="SIALIC ACID SYNTHASE-RELATED"/>
    <property type="match status" value="1"/>
</dbReference>
<dbReference type="InterPro" id="IPR001451">
    <property type="entry name" value="Hexapep"/>
</dbReference>
<accession>A0A7W7GGK2</accession>
<feature type="compositionally biased region" description="Basic and acidic residues" evidence="3">
    <location>
        <begin position="188"/>
        <end position="197"/>
    </location>
</feature>
<protein>
    <submittedName>
        <fullName evidence="4">Acetyltransferase-like isoleucine patch superfamily enzyme</fullName>
    </submittedName>
</protein>
<dbReference type="GO" id="GO:0008374">
    <property type="term" value="F:O-acyltransferase activity"/>
    <property type="evidence" value="ECO:0007669"/>
    <property type="project" value="TreeGrafter"/>
</dbReference>
<dbReference type="EMBL" id="JACHMS010000001">
    <property type="protein sequence ID" value="MBB4712264.1"/>
    <property type="molecule type" value="Genomic_DNA"/>
</dbReference>
<keyword evidence="2 4" id="KW-0808">Transferase</keyword>